<dbReference type="AlphaFoldDB" id="I4B5M2"/>
<dbReference type="Pfam" id="PF01740">
    <property type="entry name" value="STAS"/>
    <property type="match status" value="1"/>
</dbReference>
<dbReference type="PANTHER" id="PTHR33495:SF2">
    <property type="entry name" value="ANTI-SIGMA FACTOR ANTAGONIST TM_1081-RELATED"/>
    <property type="match status" value="1"/>
</dbReference>
<evidence type="ECO:0000259" key="3">
    <source>
        <dbReference type="PROSITE" id="PS50801"/>
    </source>
</evidence>
<dbReference type="PROSITE" id="PS50801">
    <property type="entry name" value="STAS"/>
    <property type="match status" value="1"/>
</dbReference>
<sequence>MLRTKEVGNYIVAYLKGRLDVHISGEIEKDLMALSEKNTEADFILNLEGIEYMSSSGLRVLVALMRHLRGKNRKMKLCNMNVAVKKIFEVVELMDMFDIYPTEEDALK</sequence>
<dbReference type="RefSeq" id="WP_014803086.1">
    <property type="nucleotide sequence ID" value="NC_018020.1"/>
</dbReference>
<dbReference type="KEGG" id="tpx:Turpa_1932"/>
<name>I4B5M2_TURPD</name>
<dbReference type="InterPro" id="IPR003658">
    <property type="entry name" value="Anti-sigma_ant"/>
</dbReference>
<evidence type="ECO:0000313" key="5">
    <source>
        <dbReference type="Proteomes" id="UP000006048"/>
    </source>
</evidence>
<dbReference type="Proteomes" id="UP000006048">
    <property type="component" value="Chromosome"/>
</dbReference>
<dbReference type="EMBL" id="CP002959">
    <property type="protein sequence ID" value="AFM12579.1"/>
    <property type="molecule type" value="Genomic_DNA"/>
</dbReference>
<dbReference type="STRING" id="869212.Turpa_1932"/>
<dbReference type="PANTHER" id="PTHR33495">
    <property type="entry name" value="ANTI-SIGMA FACTOR ANTAGONIST TM_1081-RELATED-RELATED"/>
    <property type="match status" value="1"/>
</dbReference>
<reference evidence="4 5" key="1">
    <citation type="submission" date="2012-06" db="EMBL/GenBank/DDBJ databases">
        <title>The complete chromosome of genome of Turneriella parva DSM 21527.</title>
        <authorList>
            <consortium name="US DOE Joint Genome Institute (JGI-PGF)"/>
            <person name="Lucas S."/>
            <person name="Han J."/>
            <person name="Lapidus A."/>
            <person name="Bruce D."/>
            <person name="Goodwin L."/>
            <person name="Pitluck S."/>
            <person name="Peters L."/>
            <person name="Kyrpides N."/>
            <person name="Mavromatis K."/>
            <person name="Ivanova N."/>
            <person name="Mikhailova N."/>
            <person name="Chertkov O."/>
            <person name="Detter J.C."/>
            <person name="Tapia R."/>
            <person name="Han C."/>
            <person name="Land M."/>
            <person name="Hauser L."/>
            <person name="Markowitz V."/>
            <person name="Cheng J.-F."/>
            <person name="Hugenholtz P."/>
            <person name="Woyke T."/>
            <person name="Wu D."/>
            <person name="Gronow S."/>
            <person name="Wellnitz S."/>
            <person name="Brambilla E."/>
            <person name="Klenk H.-P."/>
            <person name="Eisen J.A."/>
        </authorList>
    </citation>
    <scope>NUCLEOTIDE SEQUENCE [LARGE SCALE GENOMIC DNA]</scope>
    <source>
        <strain evidence="5">ATCC BAA-1111 / DSM 21527 / NCTC 11395 / H</strain>
    </source>
</reference>
<comment type="similarity">
    <text evidence="1 2">Belongs to the anti-sigma-factor antagonist family.</text>
</comment>
<protein>
    <recommendedName>
        <fullName evidence="2">Anti-sigma factor antagonist</fullName>
    </recommendedName>
</protein>
<dbReference type="InterPro" id="IPR036513">
    <property type="entry name" value="STAS_dom_sf"/>
</dbReference>
<dbReference type="OrthoDB" id="9793697at2"/>
<feature type="domain" description="STAS" evidence="3">
    <location>
        <begin position="1"/>
        <end position="108"/>
    </location>
</feature>
<dbReference type="Gene3D" id="3.30.750.24">
    <property type="entry name" value="STAS domain"/>
    <property type="match status" value="1"/>
</dbReference>
<organism evidence="4 5">
    <name type="scientific">Turneriella parva (strain ATCC BAA-1111 / DSM 21527 / NCTC 11395 / H)</name>
    <name type="common">Leptospira parva</name>
    <dbReference type="NCBI Taxonomy" id="869212"/>
    <lineage>
        <taxon>Bacteria</taxon>
        <taxon>Pseudomonadati</taxon>
        <taxon>Spirochaetota</taxon>
        <taxon>Spirochaetia</taxon>
        <taxon>Leptospirales</taxon>
        <taxon>Leptospiraceae</taxon>
        <taxon>Turneriella</taxon>
    </lineage>
</organism>
<dbReference type="HOGENOM" id="CLU_115403_9_3_12"/>
<keyword evidence="5" id="KW-1185">Reference proteome</keyword>
<dbReference type="InterPro" id="IPR002645">
    <property type="entry name" value="STAS_dom"/>
</dbReference>
<accession>I4B5M2</accession>
<evidence type="ECO:0000256" key="1">
    <source>
        <dbReference type="ARBA" id="ARBA00009013"/>
    </source>
</evidence>
<evidence type="ECO:0000256" key="2">
    <source>
        <dbReference type="RuleBase" id="RU003749"/>
    </source>
</evidence>
<dbReference type="NCBIfam" id="TIGR00377">
    <property type="entry name" value="ant_ant_sig"/>
    <property type="match status" value="1"/>
</dbReference>
<dbReference type="SUPFAM" id="SSF52091">
    <property type="entry name" value="SpoIIaa-like"/>
    <property type="match status" value="1"/>
</dbReference>
<dbReference type="CDD" id="cd07043">
    <property type="entry name" value="STAS_anti-anti-sigma_factors"/>
    <property type="match status" value="1"/>
</dbReference>
<proteinExistence type="inferred from homology"/>
<dbReference type="GO" id="GO:0043856">
    <property type="term" value="F:anti-sigma factor antagonist activity"/>
    <property type="evidence" value="ECO:0007669"/>
    <property type="project" value="InterPro"/>
</dbReference>
<gene>
    <name evidence="4" type="ordered locus">Turpa_1932</name>
</gene>
<evidence type="ECO:0000313" key="4">
    <source>
        <dbReference type="EMBL" id="AFM12579.1"/>
    </source>
</evidence>